<name>A0A0E9QSG1_ANGAN</name>
<accession>A0A0E9QSG1</accession>
<evidence type="ECO:0000313" key="1">
    <source>
        <dbReference type="EMBL" id="JAH19886.1"/>
    </source>
</evidence>
<dbReference type="EMBL" id="GBXM01088691">
    <property type="protein sequence ID" value="JAH19886.1"/>
    <property type="molecule type" value="Transcribed_RNA"/>
</dbReference>
<reference evidence="1" key="2">
    <citation type="journal article" date="2015" name="Fish Shellfish Immunol.">
        <title>Early steps in the European eel (Anguilla anguilla)-Vibrio vulnificus interaction in the gills: Role of the RtxA13 toxin.</title>
        <authorList>
            <person name="Callol A."/>
            <person name="Pajuelo D."/>
            <person name="Ebbesson L."/>
            <person name="Teles M."/>
            <person name="MacKenzie S."/>
            <person name="Amaro C."/>
        </authorList>
    </citation>
    <scope>NUCLEOTIDE SEQUENCE</scope>
</reference>
<protein>
    <submittedName>
        <fullName evidence="1">Uncharacterized protein</fullName>
    </submittedName>
</protein>
<reference evidence="1" key="1">
    <citation type="submission" date="2014-11" db="EMBL/GenBank/DDBJ databases">
        <authorList>
            <person name="Amaro Gonzalez C."/>
        </authorList>
    </citation>
    <scope>NUCLEOTIDE SEQUENCE</scope>
</reference>
<dbReference type="AlphaFoldDB" id="A0A0E9QSG1"/>
<sequence length="42" mass="4879">METVGHTHPRQVHISHSDWLHLGTDQRISKAVNFHNINKLHS</sequence>
<organism evidence="1">
    <name type="scientific">Anguilla anguilla</name>
    <name type="common">European freshwater eel</name>
    <name type="synonym">Muraena anguilla</name>
    <dbReference type="NCBI Taxonomy" id="7936"/>
    <lineage>
        <taxon>Eukaryota</taxon>
        <taxon>Metazoa</taxon>
        <taxon>Chordata</taxon>
        <taxon>Craniata</taxon>
        <taxon>Vertebrata</taxon>
        <taxon>Euteleostomi</taxon>
        <taxon>Actinopterygii</taxon>
        <taxon>Neopterygii</taxon>
        <taxon>Teleostei</taxon>
        <taxon>Anguilliformes</taxon>
        <taxon>Anguillidae</taxon>
        <taxon>Anguilla</taxon>
    </lineage>
</organism>
<proteinExistence type="predicted"/>